<evidence type="ECO:0000256" key="1">
    <source>
        <dbReference type="ARBA" id="ARBA00004123"/>
    </source>
</evidence>
<dbReference type="InterPro" id="IPR001965">
    <property type="entry name" value="Znf_PHD"/>
</dbReference>
<evidence type="ECO:0000259" key="9">
    <source>
        <dbReference type="SMART" id="SM00249"/>
    </source>
</evidence>
<feature type="domain" description="Zinc finger PHD-type" evidence="9">
    <location>
        <begin position="94"/>
        <end position="160"/>
    </location>
</feature>
<evidence type="ECO:0000256" key="5">
    <source>
        <dbReference type="ARBA" id="ARBA00022833"/>
    </source>
</evidence>
<dbReference type="SMART" id="SM00249">
    <property type="entry name" value="PHD"/>
    <property type="match status" value="1"/>
</dbReference>
<evidence type="ECO:0000256" key="7">
    <source>
        <dbReference type="ARBA" id="ARBA00023242"/>
    </source>
</evidence>
<proteinExistence type="inferred from homology"/>
<dbReference type="InterPro" id="IPR013083">
    <property type="entry name" value="Znf_RING/FYVE/PHD"/>
</dbReference>
<dbReference type="PANTHER" id="PTHR10333:SF42">
    <property type="entry name" value="INHIBITOR OF GROWTH PROTEIN 5"/>
    <property type="match status" value="1"/>
</dbReference>
<accession>A0AA38HFX5</accession>
<feature type="site" description="Histone H3K4me3 binding" evidence="8">
    <location>
        <position position="109"/>
    </location>
</feature>
<dbReference type="SUPFAM" id="SSF57903">
    <property type="entry name" value="FYVE/PHD zinc finger"/>
    <property type="match status" value="1"/>
</dbReference>
<dbReference type="GO" id="GO:0008270">
    <property type="term" value="F:zinc ion binding"/>
    <property type="evidence" value="ECO:0007669"/>
    <property type="project" value="UniProtKB-KW"/>
</dbReference>
<evidence type="ECO:0000256" key="2">
    <source>
        <dbReference type="ARBA" id="ARBA00010210"/>
    </source>
</evidence>
<sequence>MFSLSKRIQQDPKEFKPEFLTVAYAALQEALSTTLIDKHIRRLDSDLKKFEVELNKSSPDKLSPGYLDSLYRMLLTTRIEFDLEMPVDPFEPTYCICHQVSYGEMIACDNFDCPTGWFHFSCVGLQSKPKGRKACSQKALFCNTLLSLNSQGKWLCMRCQEIRDTTSTNKNAGKDPKRFVVKKKSKRFKK</sequence>
<feature type="site" description="Histone H3K4me3 binding" evidence="8">
    <location>
        <position position="94"/>
    </location>
</feature>
<dbReference type="InterPro" id="IPR028651">
    <property type="entry name" value="ING_fam"/>
</dbReference>
<keyword evidence="6" id="KW-0156">Chromatin regulator</keyword>
<evidence type="ECO:0000256" key="6">
    <source>
        <dbReference type="ARBA" id="ARBA00022853"/>
    </source>
</evidence>
<evidence type="ECO:0000256" key="3">
    <source>
        <dbReference type="ARBA" id="ARBA00022723"/>
    </source>
</evidence>
<dbReference type="Gene3D" id="3.30.40.10">
    <property type="entry name" value="Zinc/RING finger domain, C3HC4 (zinc finger)"/>
    <property type="match status" value="1"/>
</dbReference>
<keyword evidence="7" id="KW-0539">Nucleus</keyword>
<comment type="similarity">
    <text evidence="2">Belongs to the ING family.</text>
</comment>
<feature type="site" description="Histone H3K4me3 binding" evidence="8">
    <location>
        <position position="105"/>
    </location>
</feature>
<dbReference type="GO" id="GO:0006325">
    <property type="term" value="P:chromatin organization"/>
    <property type="evidence" value="ECO:0007669"/>
    <property type="project" value="UniProtKB-KW"/>
</dbReference>
<dbReference type="InterPro" id="IPR011011">
    <property type="entry name" value="Znf_FYVE_PHD"/>
</dbReference>
<keyword evidence="4" id="KW-0863">Zinc-finger</keyword>
<comment type="subcellular location">
    <subcellularLocation>
        <location evidence="1">Nucleus</location>
    </subcellularLocation>
</comment>
<dbReference type="AlphaFoldDB" id="A0AA38HFX5"/>
<reference evidence="10" key="1">
    <citation type="journal article" date="2023" name="G3 (Bethesda)">
        <title>Whole genome assemblies of Zophobas morio and Tenebrio molitor.</title>
        <authorList>
            <person name="Kaur S."/>
            <person name="Stinson S.A."/>
            <person name="diCenzo G.C."/>
        </authorList>
    </citation>
    <scope>NUCLEOTIDE SEQUENCE</scope>
    <source>
        <strain evidence="10">QUZm001</strain>
    </source>
</reference>
<keyword evidence="3" id="KW-0479">Metal-binding</keyword>
<feature type="site" description="Histone H3K4me3 binding" evidence="8">
    <location>
        <position position="117"/>
    </location>
</feature>
<dbReference type="InterPro" id="IPR019786">
    <property type="entry name" value="Zinc_finger_PHD-type_CS"/>
</dbReference>
<evidence type="ECO:0000256" key="8">
    <source>
        <dbReference type="PIRSR" id="PIRSR628651-50"/>
    </source>
</evidence>
<keyword evidence="5" id="KW-0862">Zinc</keyword>
<evidence type="ECO:0000313" key="11">
    <source>
        <dbReference type="Proteomes" id="UP001168821"/>
    </source>
</evidence>
<dbReference type="GO" id="GO:0005634">
    <property type="term" value="C:nucleus"/>
    <property type="evidence" value="ECO:0007669"/>
    <property type="project" value="UniProtKB-SubCell"/>
</dbReference>
<gene>
    <name evidence="10" type="ORF">Zmor_012332</name>
</gene>
<organism evidence="10 11">
    <name type="scientific">Zophobas morio</name>
    <dbReference type="NCBI Taxonomy" id="2755281"/>
    <lineage>
        <taxon>Eukaryota</taxon>
        <taxon>Metazoa</taxon>
        <taxon>Ecdysozoa</taxon>
        <taxon>Arthropoda</taxon>
        <taxon>Hexapoda</taxon>
        <taxon>Insecta</taxon>
        <taxon>Pterygota</taxon>
        <taxon>Neoptera</taxon>
        <taxon>Endopterygota</taxon>
        <taxon>Coleoptera</taxon>
        <taxon>Polyphaga</taxon>
        <taxon>Cucujiformia</taxon>
        <taxon>Tenebrionidae</taxon>
        <taxon>Zophobas</taxon>
    </lineage>
</organism>
<dbReference type="GO" id="GO:0006355">
    <property type="term" value="P:regulation of DNA-templated transcription"/>
    <property type="evidence" value="ECO:0007669"/>
    <property type="project" value="TreeGrafter"/>
</dbReference>
<protein>
    <recommendedName>
        <fullName evidence="9">Zinc finger PHD-type domain-containing protein</fullName>
    </recommendedName>
</protein>
<keyword evidence="11" id="KW-1185">Reference proteome</keyword>
<dbReference type="PROSITE" id="PS01359">
    <property type="entry name" value="ZF_PHD_1"/>
    <property type="match status" value="1"/>
</dbReference>
<comment type="caution">
    <text evidence="10">The sequence shown here is derived from an EMBL/GenBank/DDBJ whole genome shotgun (WGS) entry which is preliminary data.</text>
</comment>
<evidence type="ECO:0000313" key="10">
    <source>
        <dbReference type="EMBL" id="KAJ3615745.1"/>
    </source>
</evidence>
<evidence type="ECO:0000256" key="4">
    <source>
        <dbReference type="ARBA" id="ARBA00022771"/>
    </source>
</evidence>
<name>A0AA38HFX5_9CUCU</name>
<dbReference type="Proteomes" id="UP001168821">
    <property type="component" value="Unassembled WGS sequence"/>
</dbReference>
<dbReference type="PANTHER" id="PTHR10333">
    <property type="entry name" value="INHIBITOR OF GROWTH PROTEIN"/>
    <property type="match status" value="1"/>
</dbReference>
<dbReference type="EMBL" id="JALNTZ010003914">
    <property type="protein sequence ID" value="KAJ3615745.1"/>
    <property type="molecule type" value="Genomic_DNA"/>
</dbReference>